<sequence>MNVEIPGFYYDPEKKKYFKIQANHVAPPGAQYSKESVKRKRNEQQEQEKRIKVNQRLERETVRKPSLLHHPLMAVERELGSSWSSTAVMKERQSRVYVSQLKRRKLHKFEPWPSPFNFRHVLRNPRSGALITTGLQGSQSSVSICFPDNDGDKWTYHRTMERMLLRESYRISSISLSHTGYLLATLDSGPDGDSFLAPRLLPNPDEGGDYRWPSEFHHPLKIHLPQTLWCSAACPVGDKALFAIGTSDGLHTLEGLTSMWTVSQKPFRKDDSSGARGFRRHGNSSHASVQAVEWISSDVVVSGLRNSNVFLYDVRNGESSLRLQHSQSVTKIRKADPWRIVVGGHNTVEMYDLRYVAKGLHSKPKPMSGSHNSTRPYLSFKDFTPEEIPDLDVSSELGLLACGKIYTLSFLLPHNTSLVQYVPNARCDNSIA</sequence>
<feature type="region of interest" description="Disordered" evidence="3">
    <location>
        <begin position="29"/>
        <end position="50"/>
    </location>
</feature>
<evidence type="ECO:0000313" key="5">
    <source>
        <dbReference type="Proteomes" id="UP000631181"/>
    </source>
</evidence>
<dbReference type="PANTHER" id="PTHR44472">
    <property type="entry name" value="DDB1- AND CUL4-ASSOCIATED FACTOR 4-RELATED"/>
    <property type="match status" value="1"/>
</dbReference>
<gene>
    <name evidence="4" type="ORF">PECM_008493</name>
</gene>
<evidence type="ECO:0000313" key="4">
    <source>
        <dbReference type="EMBL" id="KAF7718986.1"/>
    </source>
</evidence>
<proteinExistence type="predicted"/>
<reference evidence="4" key="1">
    <citation type="journal article" date="2020" name="Front. Microbiol.">
        <title>Gene regulatory networks of Penicillium echinulatum 2HH and Penicillium oxalicum 114-2 inferred by a computational biology approach.</title>
        <authorList>
            <person name="Lenz A.R."/>
            <person name="Galan-Vasquez E."/>
            <person name="Balbinot E."/>
            <person name="De Abreu F.P."/>
            <person name="De Oliveira N.S."/>
            <person name="Da Rosa L.O."/>
            <person name="De Avila E Silva S."/>
            <person name="Camassola M."/>
            <person name="Dillon A.J.P."/>
            <person name="Perez-Rueda E."/>
        </authorList>
    </citation>
    <scope>NUCLEOTIDE SEQUENCE</scope>
    <source>
        <strain evidence="4">S1M29</strain>
    </source>
</reference>
<organism evidence="4 5">
    <name type="scientific">Penicillium ucsense</name>
    <dbReference type="NCBI Taxonomy" id="2839758"/>
    <lineage>
        <taxon>Eukaryota</taxon>
        <taxon>Fungi</taxon>
        <taxon>Dikarya</taxon>
        <taxon>Ascomycota</taxon>
        <taxon>Pezizomycotina</taxon>
        <taxon>Eurotiomycetes</taxon>
        <taxon>Eurotiomycetidae</taxon>
        <taxon>Eurotiales</taxon>
        <taxon>Aspergillaceae</taxon>
        <taxon>Penicillium</taxon>
    </lineage>
</organism>
<dbReference type="EMBL" id="WIWV01000009">
    <property type="protein sequence ID" value="KAF7718986.1"/>
    <property type="molecule type" value="Genomic_DNA"/>
</dbReference>
<dbReference type="Proteomes" id="UP000631181">
    <property type="component" value="Unassembled WGS sequence"/>
</dbReference>
<evidence type="ECO:0000256" key="3">
    <source>
        <dbReference type="SAM" id="MobiDB-lite"/>
    </source>
</evidence>
<dbReference type="InterPro" id="IPR052254">
    <property type="entry name" value="CUL4-DDB1_E3_ligase_receptor"/>
</dbReference>
<dbReference type="PANTHER" id="PTHR44472:SF1">
    <property type="entry name" value="DDB1 AND CUL4 ASSOCIATED FACTOR 4"/>
    <property type="match status" value="1"/>
</dbReference>
<evidence type="ECO:0000256" key="2">
    <source>
        <dbReference type="ARBA" id="ARBA00022737"/>
    </source>
</evidence>
<protein>
    <submittedName>
        <fullName evidence="4">Uncharacterized protein</fullName>
    </submittedName>
</protein>
<accession>A0A8J8WBL6</accession>
<keyword evidence="5" id="KW-1185">Reference proteome</keyword>
<dbReference type="OrthoDB" id="128867at2759"/>
<dbReference type="GO" id="GO:0080008">
    <property type="term" value="C:Cul4-RING E3 ubiquitin ligase complex"/>
    <property type="evidence" value="ECO:0007669"/>
    <property type="project" value="TreeGrafter"/>
</dbReference>
<dbReference type="SUPFAM" id="SSF50978">
    <property type="entry name" value="WD40 repeat-like"/>
    <property type="match status" value="1"/>
</dbReference>
<name>A0A8J8WBL6_9EURO</name>
<keyword evidence="2" id="KW-0677">Repeat</keyword>
<dbReference type="AlphaFoldDB" id="A0A8J8WBL6"/>
<comment type="caution">
    <text evidence="4">The sequence shown here is derived from an EMBL/GenBank/DDBJ whole genome shotgun (WGS) entry which is preliminary data.</text>
</comment>
<evidence type="ECO:0000256" key="1">
    <source>
        <dbReference type="ARBA" id="ARBA00022574"/>
    </source>
</evidence>
<dbReference type="InterPro" id="IPR036322">
    <property type="entry name" value="WD40_repeat_dom_sf"/>
</dbReference>
<dbReference type="Gene3D" id="2.130.10.10">
    <property type="entry name" value="YVTN repeat-like/Quinoprotein amine dehydrogenase"/>
    <property type="match status" value="1"/>
</dbReference>
<keyword evidence="1" id="KW-0853">WD repeat</keyword>
<dbReference type="InterPro" id="IPR015943">
    <property type="entry name" value="WD40/YVTN_repeat-like_dom_sf"/>
</dbReference>